<gene>
    <name evidence="9" type="ORF">DEBR0S5_08548G</name>
</gene>
<keyword evidence="7 8" id="KW-0472">Membrane</keyword>
<dbReference type="GO" id="GO:0034389">
    <property type="term" value="P:lipid droplet organization"/>
    <property type="evidence" value="ECO:0007669"/>
    <property type="project" value="TreeGrafter"/>
</dbReference>
<evidence type="ECO:0000256" key="2">
    <source>
        <dbReference type="ARBA" id="ARBA00022692"/>
    </source>
</evidence>
<dbReference type="PANTHER" id="PTHR23129:SF0">
    <property type="entry name" value="ACYL-COENZYME A DIPHOSPHATASE FITM2"/>
    <property type="match status" value="1"/>
</dbReference>
<evidence type="ECO:0000256" key="1">
    <source>
        <dbReference type="ARBA" id="ARBA00004477"/>
    </source>
</evidence>
<dbReference type="EMBL" id="CABFWN010000005">
    <property type="protein sequence ID" value="VUG19664.1"/>
    <property type="molecule type" value="Genomic_DNA"/>
</dbReference>
<feature type="transmembrane region" description="Helical" evidence="8">
    <location>
        <begin position="187"/>
        <end position="208"/>
    </location>
</feature>
<feature type="transmembrane region" description="Helical" evidence="8">
    <location>
        <begin position="264"/>
        <end position="281"/>
    </location>
</feature>
<reference evidence="9 10" key="1">
    <citation type="submission" date="2019-07" db="EMBL/GenBank/DDBJ databases">
        <authorList>
            <person name="Friedrich A."/>
            <person name="Schacherer J."/>
        </authorList>
    </citation>
    <scope>NUCLEOTIDE SEQUENCE [LARGE SCALE GENOMIC DNA]</scope>
</reference>
<evidence type="ECO:0000256" key="8">
    <source>
        <dbReference type="SAM" id="Phobius"/>
    </source>
</evidence>
<evidence type="ECO:0000256" key="6">
    <source>
        <dbReference type="ARBA" id="ARBA00023098"/>
    </source>
</evidence>
<feature type="transmembrane region" description="Helical" evidence="8">
    <location>
        <begin position="234"/>
        <end position="258"/>
    </location>
</feature>
<accession>A0A7D9H426</accession>
<keyword evidence="10" id="KW-1185">Reference proteome</keyword>
<dbReference type="Pfam" id="PF10261">
    <property type="entry name" value="FIT"/>
    <property type="match status" value="1"/>
</dbReference>
<feature type="transmembrane region" description="Helical" evidence="8">
    <location>
        <begin position="25"/>
        <end position="49"/>
    </location>
</feature>
<feature type="transmembrane region" description="Helical" evidence="8">
    <location>
        <begin position="69"/>
        <end position="91"/>
    </location>
</feature>
<proteinExistence type="predicted"/>
<evidence type="ECO:0000313" key="9">
    <source>
        <dbReference type="EMBL" id="VUG19664.1"/>
    </source>
</evidence>
<keyword evidence="2 8" id="KW-0812">Transmembrane</keyword>
<organism evidence="9 10">
    <name type="scientific">Dekkera bruxellensis</name>
    <name type="common">Brettanomyces custersii</name>
    <dbReference type="NCBI Taxonomy" id="5007"/>
    <lineage>
        <taxon>Eukaryota</taxon>
        <taxon>Fungi</taxon>
        <taxon>Dikarya</taxon>
        <taxon>Ascomycota</taxon>
        <taxon>Saccharomycotina</taxon>
        <taxon>Pichiomycetes</taxon>
        <taxon>Pichiales</taxon>
        <taxon>Pichiaceae</taxon>
        <taxon>Brettanomyces</taxon>
    </lineage>
</organism>
<evidence type="ECO:0000256" key="4">
    <source>
        <dbReference type="ARBA" id="ARBA00022824"/>
    </source>
</evidence>
<keyword evidence="3" id="KW-0378">Hydrolase</keyword>
<dbReference type="AlphaFoldDB" id="A0A7D9H426"/>
<protein>
    <submittedName>
        <fullName evidence="9">DEBR0S5_08548g1_1</fullName>
    </submittedName>
</protein>
<keyword evidence="4" id="KW-0256">Endoplasmic reticulum</keyword>
<keyword evidence="5 8" id="KW-1133">Transmembrane helix</keyword>
<sequence>MFVPARGILASFARWFDVVKDRRDLGIMLIFPCILVVGLVVRFILWVVGLDLNLIDMPLVSRKGVLNRYFAGHSFQLFALEFGIITVYLLFFKSETIKYSDSASLLPVTERDLRATTTKKQVLAKQVLKLVLVFAWINILIVWFFGDSIFGWFLKFTGGKCSNGNGSLSYHQCLADDDNTWVGGVKLSGHSLILSCFSTVSIFELLMVRKVHLRNRLEGVLNTRHNVSSIAYKVILIMVCALVLIWMAMFSITAVFYHTVPEKIVGLACGLAPSYVVYFRFRDYFNILK</sequence>
<dbReference type="GO" id="GO:0019915">
    <property type="term" value="P:lipid storage"/>
    <property type="evidence" value="ECO:0007669"/>
    <property type="project" value="InterPro"/>
</dbReference>
<dbReference type="GO" id="GO:0005789">
    <property type="term" value="C:endoplasmic reticulum membrane"/>
    <property type="evidence" value="ECO:0007669"/>
    <property type="project" value="UniProtKB-SubCell"/>
</dbReference>
<comment type="subcellular location">
    <subcellularLocation>
        <location evidence="1">Endoplasmic reticulum membrane</location>
        <topology evidence="1">Multi-pass membrane protein</topology>
    </subcellularLocation>
</comment>
<feature type="transmembrane region" description="Helical" evidence="8">
    <location>
        <begin position="127"/>
        <end position="146"/>
    </location>
</feature>
<dbReference type="GO" id="GO:0010945">
    <property type="term" value="F:coenzyme A diphosphatase activity"/>
    <property type="evidence" value="ECO:0007669"/>
    <property type="project" value="InterPro"/>
</dbReference>
<evidence type="ECO:0000256" key="3">
    <source>
        <dbReference type="ARBA" id="ARBA00022801"/>
    </source>
</evidence>
<name>A0A7D9H426_DEKBR</name>
<dbReference type="Proteomes" id="UP000478008">
    <property type="component" value="Unassembled WGS sequence"/>
</dbReference>
<evidence type="ECO:0000256" key="7">
    <source>
        <dbReference type="ARBA" id="ARBA00023136"/>
    </source>
</evidence>
<evidence type="ECO:0000313" key="10">
    <source>
        <dbReference type="Proteomes" id="UP000478008"/>
    </source>
</evidence>
<dbReference type="GO" id="GO:0008654">
    <property type="term" value="P:phospholipid biosynthetic process"/>
    <property type="evidence" value="ECO:0007669"/>
    <property type="project" value="TreeGrafter"/>
</dbReference>
<evidence type="ECO:0000256" key="5">
    <source>
        <dbReference type="ARBA" id="ARBA00022989"/>
    </source>
</evidence>
<dbReference type="InterPro" id="IPR019388">
    <property type="entry name" value="FIT"/>
</dbReference>
<keyword evidence="6" id="KW-0443">Lipid metabolism</keyword>
<dbReference type="PANTHER" id="PTHR23129">
    <property type="entry name" value="ACYL-COENZYME A DIPHOSPHATASE FITM2"/>
    <property type="match status" value="1"/>
</dbReference>